<keyword evidence="1" id="KW-1133">Transmembrane helix</keyword>
<accession>A0A9Q8QY63</accession>
<sequence>MYPSLMACPSASENDFFTSIMKPRSLVSPSFTNIVSERMLEKFQVIKCFLSIYLWTVLEQDKQSKSIKSPFLCHFLFMYCEITKFLPFITIWAT</sequence>
<name>A0A9Q8QY63_9GAMA</name>
<dbReference type="Proteomes" id="UP001142430">
    <property type="component" value="Segment"/>
</dbReference>
<keyword evidence="1" id="KW-0472">Membrane</keyword>
<evidence type="ECO:0000313" key="3">
    <source>
        <dbReference type="Proteomes" id="UP001142430"/>
    </source>
</evidence>
<evidence type="ECO:0000313" key="2">
    <source>
        <dbReference type="EMBL" id="UNP64438.1"/>
    </source>
</evidence>
<protein>
    <submittedName>
        <fullName evidence="2">Uncharacterized protein</fullName>
    </submittedName>
</protein>
<evidence type="ECO:0000256" key="1">
    <source>
        <dbReference type="SAM" id="Phobius"/>
    </source>
</evidence>
<dbReference type="EMBL" id="OK337614">
    <property type="protein sequence ID" value="UNP64438.1"/>
    <property type="molecule type" value="Genomic_DNA"/>
</dbReference>
<keyword evidence="1" id="KW-0812">Transmembrane</keyword>
<reference evidence="2" key="1">
    <citation type="submission" date="2021-09" db="EMBL/GenBank/DDBJ databases">
        <title>The complete genome of the Saguinine gammaherpesvirus 1 (SgGHV-1).</title>
        <authorList>
            <person name="Marti-Carreras J."/>
            <person name="Maes P."/>
        </authorList>
    </citation>
    <scope>NUCLEOTIDE SEQUENCE</scope>
    <source>
        <strain evidence="2">S338D</strain>
    </source>
</reference>
<feature type="transmembrane region" description="Helical" evidence="1">
    <location>
        <begin position="71"/>
        <end position="93"/>
    </location>
</feature>
<organism evidence="2 3">
    <name type="scientific">Saguinine gammaherpesvirus 1</name>
    <dbReference type="NCBI Taxonomy" id="2169901"/>
    <lineage>
        <taxon>Viruses</taxon>
        <taxon>Duplodnaviria</taxon>
        <taxon>Heunggongvirae</taxon>
        <taxon>Peploviricota</taxon>
        <taxon>Herviviricetes</taxon>
        <taxon>Herpesvirales</taxon>
        <taxon>Orthoherpesviridae</taxon>
        <taxon>Gammaherpesvirinae</taxon>
    </lineage>
</organism>
<proteinExistence type="predicted"/>